<name>A0A1M5NTD9_9BACI</name>
<keyword evidence="1" id="KW-1133">Transmembrane helix</keyword>
<feature type="transmembrane region" description="Helical" evidence="1">
    <location>
        <begin position="119"/>
        <end position="139"/>
    </location>
</feature>
<dbReference type="EMBL" id="FQXD01000002">
    <property type="protein sequence ID" value="SHG92705.1"/>
    <property type="molecule type" value="Genomic_DNA"/>
</dbReference>
<evidence type="ECO:0000256" key="1">
    <source>
        <dbReference type="SAM" id="Phobius"/>
    </source>
</evidence>
<dbReference type="OrthoDB" id="2972532at2"/>
<feature type="transmembrane region" description="Helical" evidence="1">
    <location>
        <begin position="37"/>
        <end position="57"/>
    </location>
</feature>
<keyword evidence="1" id="KW-0812">Transmembrane</keyword>
<protein>
    <submittedName>
        <fullName evidence="2">Uncharacterized protein</fullName>
    </submittedName>
</protein>
<evidence type="ECO:0000313" key="3">
    <source>
        <dbReference type="Proteomes" id="UP000184079"/>
    </source>
</evidence>
<feature type="transmembrane region" description="Helical" evidence="1">
    <location>
        <begin position="63"/>
        <end position="85"/>
    </location>
</feature>
<dbReference type="Proteomes" id="UP000184079">
    <property type="component" value="Unassembled WGS sequence"/>
</dbReference>
<proteinExistence type="predicted"/>
<feature type="transmembrane region" description="Helical" evidence="1">
    <location>
        <begin position="145"/>
        <end position="162"/>
    </location>
</feature>
<dbReference type="RefSeq" id="WP_073005547.1">
    <property type="nucleotide sequence ID" value="NZ_FQXD01000002.1"/>
</dbReference>
<accession>A0A1M5NTD9</accession>
<keyword evidence="3" id="KW-1185">Reference proteome</keyword>
<dbReference type="AlphaFoldDB" id="A0A1M5NTD9"/>
<gene>
    <name evidence="2" type="ORF">SAMN05421807_102335</name>
</gene>
<reference evidence="3" key="1">
    <citation type="submission" date="2016-11" db="EMBL/GenBank/DDBJ databases">
        <authorList>
            <person name="Varghese N."/>
            <person name="Submissions S."/>
        </authorList>
    </citation>
    <scope>NUCLEOTIDE SEQUENCE [LARGE SCALE GENOMIC DNA]</scope>
    <source>
        <strain evidence="3">CGMCC 1.6496</strain>
    </source>
</reference>
<keyword evidence="1" id="KW-0472">Membrane</keyword>
<sequence length="181" mass="21262">MKNKLIPIYREKEIYTLFFDDKNNKLYKFPHREKSSLIYILLFFVVLYGSQFINQIYQPYKGVLLNITLFAIANGVCFFIAKFVYSHYYIQKTDENIFLNQESMKKYATEGENQYRLEVNLGGGISLVMFVIGSVLFFIFQQMELLIIGSLGSVPLFIILINRPLSRLKILRGFQNKNIHL</sequence>
<organism evidence="2 3">
    <name type="scientific">Virgibacillus chiguensis</name>
    <dbReference type="NCBI Taxonomy" id="411959"/>
    <lineage>
        <taxon>Bacteria</taxon>
        <taxon>Bacillati</taxon>
        <taxon>Bacillota</taxon>
        <taxon>Bacilli</taxon>
        <taxon>Bacillales</taxon>
        <taxon>Bacillaceae</taxon>
        <taxon>Virgibacillus</taxon>
    </lineage>
</organism>
<evidence type="ECO:0000313" key="2">
    <source>
        <dbReference type="EMBL" id="SHG92705.1"/>
    </source>
</evidence>